<dbReference type="AlphaFoldDB" id="A0A9X3I4M2"/>
<organism evidence="2 3">
    <name type="scientific">Gordonia aquimaris</name>
    <dbReference type="NCBI Taxonomy" id="2984863"/>
    <lineage>
        <taxon>Bacteria</taxon>
        <taxon>Bacillati</taxon>
        <taxon>Actinomycetota</taxon>
        <taxon>Actinomycetes</taxon>
        <taxon>Mycobacteriales</taxon>
        <taxon>Gordoniaceae</taxon>
        <taxon>Gordonia</taxon>
    </lineage>
</organism>
<feature type="transmembrane region" description="Helical" evidence="1">
    <location>
        <begin position="34"/>
        <end position="52"/>
    </location>
</feature>
<comment type="caution">
    <text evidence="2">The sequence shown here is derived from an EMBL/GenBank/DDBJ whole genome shotgun (WGS) entry which is preliminary data.</text>
</comment>
<evidence type="ECO:0000313" key="3">
    <source>
        <dbReference type="Proteomes" id="UP001143347"/>
    </source>
</evidence>
<sequence length="143" mass="15339">MSLNRYLGWFVLTYLGAGLVLAFIGTFLDIGSGASAIVPMIAAMSAGDRFVRDHGRIPTSSEKWALVNASFAIAVVLTAVTILAMVLTAPDAPLAIVDAVGWVLTVVLLIAGLLVTYGLIWFGYGWLTSRTLRNRTKRVQQPS</sequence>
<gene>
    <name evidence="2" type="ORF">OSB52_12225</name>
</gene>
<accession>A0A9X3I4M2</accession>
<reference evidence="2" key="1">
    <citation type="submission" date="2022-10" db="EMBL/GenBank/DDBJ databases">
        <title>WGS of marine actinomycetes from Thailand.</title>
        <authorList>
            <person name="Thawai C."/>
        </authorList>
    </citation>
    <scope>NUCLEOTIDE SEQUENCE</scope>
    <source>
        <strain evidence="2">SW21</strain>
    </source>
</reference>
<evidence type="ECO:0000313" key="2">
    <source>
        <dbReference type="EMBL" id="MCX2964857.1"/>
    </source>
</evidence>
<feature type="transmembrane region" description="Helical" evidence="1">
    <location>
        <begin position="99"/>
        <end position="127"/>
    </location>
</feature>
<dbReference type="NCBIfam" id="NF038216">
    <property type="entry name" value="ABZJ_00895_fam"/>
    <property type="match status" value="1"/>
</dbReference>
<dbReference type="RefSeq" id="WP_266061896.1">
    <property type="nucleotide sequence ID" value="NZ_JAPKFM010000011.1"/>
</dbReference>
<keyword evidence="1" id="KW-0812">Transmembrane</keyword>
<dbReference type="Proteomes" id="UP001143347">
    <property type="component" value="Unassembled WGS sequence"/>
</dbReference>
<feature type="transmembrane region" description="Helical" evidence="1">
    <location>
        <begin position="7"/>
        <end position="28"/>
    </location>
</feature>
<dbReference type="EMBL" id="JAPKFM010000011">
    <property type="protein sequence ID" value="MCX2964857.1"/>
    <property type="molecule type" value="Genomic_DNA"/>
</dbReference>
<keyword evidence="1" id="KW-0472">Membrane</keyword>
<protein>
    <submittedName>
        <fullName evidence="2">ABZJ_00895 family protein</fullName>
    </submittedName>
</protein>
<keyword evidence="1" id="KW-1133">Transmembrane helix</keyword>
<name>A0A9X3I4M2_9ACTN</name>
<evidence type="ECO:0000256" key="1">
    <source>
        <dbReference type="SAM" id="Phobius"/>
    </source>
</evidence>
<feature type="transmembrane region" description="Helical" evidence="1">
    <location>
        <begin position="64"/>
        <end position="87"/>
    </location>
</feature>
<proteinExistence type="predicted"/>
<keyword evidence="3" id="KW-1185">Reference proteome</keyword>
<dbReference type="InterPro" id="IPR047730">
    <property type="entry name" value="ABZJ_00895-like"/>
</dbReference>